<protein>
    <submittedName>
        <fullName evidence="2">Uncharacterized protein</fullName>
    </submittedName>
</protein>
<evidence type="ECO:0000313" key="2">
    <source>
        <dbReference type="EMBL" id="ANO50337.1"/>
    </source>
</evidence>
<dbReference type="RefSeq" id="WP_068612714.1">
    <property type="nucleotide sequence ID" value="NZ_CP016268.1"/>
</dbReference>
<dbReference type="STRING" id="1548547.BA177_03115"/>
<keyword evidence="1" id="KW-0812">Transmembrane</keyword>
<reference evidence="2 3" key="1">
    <citation type="submission" date="2016-06" db="EMBL/GenBank/DDBJ databases">
        <title>Complete genome sequence of a deep-branching marine Gamma Proteobacterium Woeseia oceani type strain XK5.</title>
        <authorList>
            <person name="Mu D."/>
            <person name="Du Z."/>
        </authorList>
    </citation>
    <scope>NUCLEOTIDE SEQUENCE [LARGE SCALE GENOMIC DNA]</scope>
    <source>
        <strain evidence="2 3">XK5</strain>
    </source>
</reference>
<dbReference type="Proteomes" id="UP000092695">
    <property type="component" value="Chromosome"/>
</dbReference>
<gene>
    <name evidence="2" type="ORF">BA177_03115</name>
</gene>
<feature type="transmembrane region" description="Helical" evidence="1">
    <location>
        <begin position="55"/>
        <end position="73"/>
    </location>
</feature>
<keyword evidence="3" id="KW-1185">Reference proteome</keyword>
<accession>A0A193LCV3</accession>
<keyword evidence="1" id="KW-1133">Transmembrane helix</keyword>
<proteinExistence type="predicted"/>
<dbReference type="KEGG" id="woc:BA177_03115"/>
<dbReference type="EMBL" id="CP016268">
    <property type="protein sequence ID" value="ANO50337.1"/>
    <property type="molecule type" value="Genomic_DNA"/>
</dbReference>
<evidence type="ECO:0000256" key="1">
    <source>
        <dbReference type="SAM" id="Phobius"/>
    </source>
</evidence>
<feature type="transmembrane region" description="Helical" evidence="1">
    <location>
        <begin position="29"/>
        <end position="49"/>
    </location>
</feature>
<dbReference type="AlphaFoldDB" id="A0A193LCV3"/>
<keyword evidence="1" id="KW-0472">Membrane</keyword>
<evidence type="ECO:0000313" key="3">
    <source>
        <dbReference type="Proteomes" id="UP000092695"/>
    </source>
</evidence>
<sequence length="82" mass="8685">MECVLLWLDDLDDLVSSARMLAERVRNTIIALLALAGTVSAAALGAVLAMSSPPLALTLVCLLTVSYLYRGTVGQQTSLARH</sequence>
<name>A0A193LCV3_9GAMM</name>
<organism evidence="2 3">
    <name type="scientific">Woeseia oceani</name>
    <dbReference type="NCBI Taxonomy" id="1548547"/>
    <lineage>
        <taxon>Bacteria</taxon>
        <taxon>Pseudomonadati</taxon>
        <taxon>Pseudomonadota</taxon>
        <taxon>Gammaproteobacteria</taxon>
        <taxon>Woeseiales</taxon>
        <taxon>Woeseiaceae</taxon>
        <taxon>Woeseia</taxon>
    </lineage>
</organism>